<name>A0A0C3CAN8_HEBCY</name>
<dbReference type="AlphaFoldDB" id="A0A0C3CAN8"/>
<dbReference type="EMBL" id="KN831782">
    <property type="protein sequence ID" value="KIM40646.1"/>
    <property type="molecule type" value="Genomic_DNA"/>
</dbReference>
<protein>
    <submittedName>
        <fullName evidence="1">Uncharacterized protein</fullName>
    </submittedName>
</protein>
<organism evidence="1 2">
    <name type="scientific">Hebeloma cylindrosporum</name>
    <dbReference type="NCBI Taxonomy" id="76867"/>
    <lineage>
        <taxon>Eukaryota</taxon>
        <taxon>Fungi</taxon>
        <taxon>Dikarya</taxon>
        <taxon>Basidiomycota</taxon>
        <taxon>Agaricomycotina</taxon>
        <taxon>Agaricomycetes</taxon>
        <taxon>Agaricomycetidae</taxon>
        <taxon>Agaricales</taxon>
        <taxon>Agaricineae</taxon>
        <taxon>Hymenogastraceae</taxon>
        <taxon>Hebeloma</taxon>
    </lineage>
</organism>
<dbReference type="HOGENOM" id="CLU_061596_0_0_1"/>
<proteinExistence type="predicted"/>
<sequence>MATSAATGPSTQSSQLCDYCHQKPKFSNHSFCSKTCAGQAATLCNHCHKKPKFQNFEYCGKNCAALANPGGKSRNAQTGVAGTRVPNPKSNGIQAQQQQGAPQAFDPVKLAKLVAQHIPQVQAMLGQTAAQASAPSSQPVHTNPFSGPTAQVVPPTTYPAAPVNNPFLDPVGQQQQTAYPTAQAAPGGAMTNGAVVTSLGASSKPQGAQQLLHISTQKPADNLECLIPGCGQPVHVDAKGVKVSEYCSMRHREEAVTSGLVAPCIMCLTLPQSENDYFCSRLCREDSMSKPLEYDEEEASE</sequence>
<gene>
    <name evidence="1" type="ORF">M413DRAFT_165692</name>
</gene>
<dbReference type="OrthoDB" id="3171385at2759"/>
<dbReference type="Proteomes" id="UP000053424">
    <property type="component" value="Unassembled WGS sequence"/>
</dbReference>
<keyword evidence="2" id="KW-1185">Reference proteome</keyword>
<evidence type="ECO:0000313" key="1">
    <source>
        <dbReference type="EMBL" id="KIM40646.1"/>
    </source>
</evidence>
<reference evidence="1 2" key="1">
    <citation type="submission" date="2014-04" db="EMBL/GenBank/DDBJ databases">
        <authorList>
            <consortium name="DOE Joint Genome Institute"/>
            <person name="Kuo A."/>
            <person name="Gay G."/>
            <person name="Dore J."/>
            <person name="Kohler A."/>
            <person name="Nagy L.G."/>
            <person name="Floudas D."/>
            <person name="Copeland A."/>
            <person name="Barry K.W."/>
            <person name="Cichocki N."/>
            <person name="Veneault-Fourrey C."/>
            <person name="LaButti K."/>
            <person name="Lindquist E.A."/>
            <person name="Lipzen A."/>
            <person name="Lundell T."/>
            <person name="Morin E."/>
            <person name="Murat C."/>
            <person name="Sun H."/>
            <person name="Tunlid A."/>
            <person name="Henrissat B."/>
            <person name="Grigoriev I.V."/>
            <person name="Hibbett D.S."/>
            <person name="Martin F."/>
            <person name="Nordberg H.P."/>
            <person name="Cantor M.N."/>
            <person name="Hua S.X."/>
        </authorList>
    </citation>
    <scope>NUCLEOTIDE SEQUENCE [LARGE SCALE GENOMIC DNA]</scope>
    <source>
        <strain evidence="2">h7</strain>
    </source>
</reference>
<accession>A0A0C3CAN8</accession>
<reference evidence="2" key="2">
    <citation type="submission" date="2015-01" db="EMBL/GenBank/DDBJ databases">
        <title>Evolutionary Origins and Diversification of the Mycorrhizal Mutualists.</title>
        <authorList>
            <consortium name="DOE Joint Genome Institute"/>
            <consortium name="Mycorrhizal Genomics Consortium"/>
            <person name="Kohler A."/>
            <person name="Kuo A."/>
            <person name="Nagy L.G."/>
            <person name="Floudas D."/>
            <person name="Copeland A."/>
            <person name="Barry K.W."/>
            <person name="Cichocki N."/>
            <person name="Veneault-Fourrey C."/>
            <person name="LaButti K."/>
            <person name="Lindquist E.A."/>
            <person name="Lipzen A."/>
            <person name="Lundell T."/>
            <person name="Morin E."/>
            <person name="Murat C."/>
            <person name="Riley R."/>
            <person name="Ohm R."/>
            <person name="Sun H."/>
            <person name="Tunlid A."/>
            <person name="Henrissat B."/>
            <person name="Grigoriev I.V."/>
            <person name="Hibbett D.S."/>
            <person name="Martin F."/>
        </authorList>
    </citation>
    <scope>NUCLEOTIDE SEQUENCE [LARGE SCALE GENOMIC DNA]</scope>
    <source>
        <strain evidence="2">h7</strain>
    </source>
</reference>
<evidence type="ECO:0000313" key="2">
    <source>
        <dbReference type="Proteomes" id="UP000053424"/>
    </source>
</evidence>